<feature type="compositionally biased region" description="Basic and acidic residues" evidence="1">
    <location>
        <begin position="263"/>
        <end position="289"/>
    </location>
</feature>
<accession>A0A1P8WHJ4</accession>
<evidence type="ECO:0000313" key="3">
    <source>
        <dbReference type="EMBL" id="APZ93530.1"/>
    </source>
</evidence>
<feature type="transmembrane region" description="Helical" evidence="2">
    <location>
        <begin position="35"/>
        <end position="53"/>
    </location>
</feature>
<name>A0A1P8WHJ4_9PLAN</name>
<evidence type="ECO:0000313" key="4">
    <source>
        <dbReference type="Proteomes" id="UP000187735"/>
    </source>
</evidence>
<proteinExistence type="predicted"/>
<evidence type="ECO:0000256" key="1">
    <source>
        <dbReference type="SAM" id="MobiDB-lite"/>
    </source>
</evidence>
<dbReference type="InterPro" id="IPR011990">
    <property type="entry name" value="TPR-like_helical_dom_sf"/>
</dbReference>
<keyword evidence="2" id="KW-1133">Transmembrane helix</keyword>
<dbReference type="Gene3D" id="1.25.40.10">
    <property type="entry name" value="Tetratricopeptide repeat domain"/>
    <property type="match status" value="1"/>
</dbReference>
<feature type="compositionally biased region" description="Basic and acidic residues" evidence="1">
    <location>
        <begin position="297"/>
        <end position="352"/>
    </location>
</feature>
<dbReference type="AlphaFoldDB" id="A0A1P8WHJ4"/>
<keyword evidence="2" id="KW-0812">Transmembrane</keyword>
<dbReference type="STRING" id="1891926.Fuma_03148"/>
<protein>
    <submittedName>
        <fullName evidence="3">Uncharacterized protein</fullName>
    </submittedName>
</protein>
<dbReference type="RefSeq" id="WP_077024983.1">
    <property type="nucleotide sequence ID" value="NZ_CP017641.1"/>
</dbReference>
<feature type="region of interest" description="Disordered" evidence="1">
    <location>
        <begin position="211"/>
        <end position="352"/>
    </location>
</feature>
<keyword evidence="2" id="KW-0472">Membrane</keyword>
<feature type="compositionally biased region" description="Basic and acidic residues" evidence="1">
    <location>
        <begin position="242"/>
        <end position="256"/>
    </location>
</feature>
<sequence length="352" mass="37891">MSDIEPSTTHRHDNRTELEKLLIKSKPWFEQNGTLLIYGVAAILAVAAVVVYMKRAPAGDVEASRDLLTAVTPEDYRDLADAHPDSTIAVWARLRQAERLLDNGVGNMFTNREVGVEELDQAKAAFERLESRTDIDDQVRERVLAGLARLAEATCDGEAKSVKAAVAAWQKVLDDYPESLIKEHAEDRIAALESPEAKTFYAWFSKQNPKPVDPGATPNQSPVPTIPELPVPDFSNVTPEGDTPKEDANKDSKEDSDAAPAKTESEDKPATPAADEKAKPGEAKPEPKAADAPAAESKPDAEPKADAKEESAPETEPQEKSEAGAEEAADSKPEAAAEGEAKAEPKPEGDAK</sequence>
<reference evidence="3 4" key="1">
    <citation type="journal article" date="2016" name="Front. Microbiol.">
        <title>Fuerstia marisgermanicae gen. nov., sp. nov., an Unusual Member of the Phylum Planctomycetes from the German Wadden Sea.</title>
        <authorList>
            <person name="Kohn T."/>
            <person name="Heuer A."/>
            <person name="Jogler M."/>
            <person name="Vollmers J."/>
            <person name="Boedeker C."/>
            <person name="Bunk B."/>
            <person name="Rast P."/>
            <person name="Borchert D."/>
            <person name="Glockner I."/>
            <person name="Freese H.M."/>
            <person name="Klenk H.P."/>
            <person name="Overmann J."/>
            <person name="Kaster A.K."/>
            <person name="Rohde M."/>
            <person name="Wiegand S."/>
            <person name="Jogler C."/>
        </authorList>
    </citation>
    <scope>NUCLEOTIDE SEQUENCE [LARGE SCALE GENOMIC DNA]</scope>
    <source>
        <strain evidence="3 4">NH11</strain>
    </source>
</reference>
<dbReference type="EMBL" id="CP017641">
    <property type="protein sequence ID" value="APZ93530.1"/>
    <property type="molecule type" value="Genomic_DNA"/>
</dbReference>
<dbReference type="Proteomes" id="UP000187735">
    <property type="component" value="Chromosome"/>
</dbReference>
<gene>
    <name evidence="3" type="ORF">Fuma_03148</name>
</gene>
<keyword evidence="4" id="KW-1185">Reference proteome</keyword>
<evidence type="ECO:0000256" key="2">
    <source>
        <dbReference type="SAM" id="Phobius"/>
    </source>
</evidence>
<dbReference type="KEGG" id="fmr:Fuma_03148"/>
<dbReference type="OrthoDB" id="265362at2"/>
<organism evidence="3 4">
    <name type="scientific">Fuerstiella marisgermanici</name>
    <dbReference type="NCBI Taxonomy" id="1891926"/>
    <lineage>
        <taxon>Bacteria</taxon>
        <taxon>Pseudomonadati</taxon>
        <taxon>Planctomycetota</taxon>
        <taxon>Planctomycetia</taxon>
        <taxon>Planctomycetales</taxon>
        <taxon>Planctomycetaceae</taxon>
        <taxon>Fuerstiella</taxon>
    </lineage>
</organism>